<organism evidence="11 12">
    <name type="scientific">Lutispora saccharofermentans</name>
    <dbReference type="NCBI Taxonomy" id="3024236"/>
    <lineage>
        <taxon>Bacteria</taxon>
        <taxon>Bacillati</taxon>
        <taxon>Bacillota</taxon>
        <taxon>Clostridia</taxon>
        <taxon>Lutisporales</taxon>
        <taxon>Lutisporaceae</taxon>
        <taxon>Lutispora</taxon>
    </lineage>
</organism>
<comment type="caution">
    <text evidence="11">The sequence shown here is derived from an EMBL/GenBank/DDBJ whole genome shotgun (WGS) entry which is preliminary data.</text>
</comment>
<keyword evidence="8" id="KW-0406">Ion transport</keyword>
<keyword evidence="2" id="KW-0813">Transport</keyword>
<feature type="transmembrane region" description="Helical" evidence="10">
    <location>
        <begin position="285"/>
        <end position="304"/>
    </location>
</feature>
<evidence type="ECO:0000256" key="1">
    <source>
        <dbReference type="ARBA" id="ARBA00004651"/>
    </source>
</evidence>
<sequence length="444" mass="48583">MKKWYLSYIQIIAVGFMLIILTGAVLLSLPAASRTGTYTPFIDSFFTAASATCVTGLVVYDTYTHWSFFGQIVILLLIQTGGLGFMSMATLISMFLRRKIGLKERELMKEAVSSMYLGGIVRLTRHVLIGTLLCESIGAILLAVRFCPEMGLWQGIYYGIFHSVSAFCNAGFDLMGRFEQFSSLTRYSGDILVNLVIMSLIIIGGIGFFVWEDIHKHKLSFHSYQLHTKIVLTTTAALIIVPSILFFLMERGYALKEMDTLQAVIASAFQSVTPRTAGFNTVDIASLRSGTLLLTIILMMIGGSSGSTAGGIKTTTLAVLIMSAISVIKGRDFLRAYERKLEGNALRRACAVFLTYLAVAMSATLILSLLQDFTMEQLLFEVFSAMSTVGLTTGITPALSAVSKLQIALLMYFGRVGVLSIALAFTKTPENVPVEYPCEKIMIG</sequence>
<evidence type="ECO:0000313" key="12">
    <source>
        <dbReference type="Proteomes" id="UP001651880"/>
    </source>
</evidence>
<name>A0ABT1NBE0_9FIRM</name>
<reference evidence="11 12" key="1">
    <citation type="submission" date="2021-10" db="EMBL/GenBank/DDBJ databases">
        <title>Lutispora strain m25 sp. nov., a thermophilic, non-spore-forming bacterium isolated from a lab-scale methanogenic bioreactor digesting anaerobic sludge.</title>
        <authorList>
            <person name="El Houari A."/>
            <person name="Mcdonald J."/>
        </authorList>
    </citation>
    <scope>NUCLEOTIDE SEQUENCE [LARGE SCALE GENOMIC DNA]</scope>
    <source>
        <strain evidence="12">m25</strain>
    </source>
</reference>
<gene>
    <name evidence="11" type="ORF">LJD61_03350</name>
</gene>
<evidence type="ECO:0000313" key="11">
    <source>
        <dbReference type="EMBL" id="MCQ1528580.1"/>
    </source>
</evidence>
<keyword evidence="6" id="KW-0630">Potassium</keyword>
<feature type="transmembrane region" description="Helical" evidence="10">
    <location>
        <begin position="349"/>
        <end position="370"/>
    </location>
</feature>
<accession>A0ABT1NBE0</accession>
<dbReference type="RefSeq" id="WP_255226099.1">
    <property type="nucleotide sequence ID" value="NZ_JAJEKE010000002.1"/>
</dbReference>
<comment type="subcellular location">
    <subcellularLocation>
        <location evidence="1">Cell membrane</location>
        <topology evidence="1">Multi-pass membrane protein</topology>
    </subcellularLocation>
</comment>
<keyword evidence="12" id="KW-1185">Reference proteome</keyword>
<feature type="transmembrane region" description="Helical" evidence="10">
    <location>
        <begin position="187"/>
        <end position="210"/>
    </location>
</feature>
<feature type="transmembrane region" description="Helical" evidence="10">
    <location>
        <begin position="41"/>
        <end position="60"/>
    </location>
</feature>
<feature type="transmembrane region" description="Helical" evidence="10">
    <location>
        <begin position="72"/>
        <end position="96"/>
    </location>
</feature>
<evidence type="ECO:0000256" key="5">
    <source>
        <dbReference type="ARBA" id="ARBA00022692"/>
    </source>
</evidence>
<keyword evidence="3" id="KW-1003">Cell membrane</keyword>
<dbReference type="PANTHER" id="PTHR32024:SF1">
    <property type="entry name" value="KTR SYSTEM POTASSIUM UPTAKE PROTEIN B"/>
    <property type="match status" value="1"/>
</dbReference>
<evidence type="ECO:0000256" key="8">
    <source>
        <dbReference type="ARBA" id="ARBA00023065"/>
    </source>
</evidence>
<evidence type="ECO:0000256" key="2">
    <source>
        <dbReference type="ARBA" id="ARBA00022448"/>
    </source>
</evidence>
<protein>
    <submittedName>
        <fullName evidence="11">TrkH family potassium uptake protein</fullName>
    </submittedName>
</protein>
<evidence type="ECO:0000256" key="10">
    <source>
        <dbReference type="SAM" id="Phobius"/>
    </source>
</evidence>
<dbReference type="Pfam" id="PF02386">
    <property type="entry name" value="TrkH"/>
    <property type="match status" value="1"/>
</dbReference>
<dbReference type="InterPro" id="IPR004772">
    <property type="entry name" value="TrkH"/>
</dbReference>
<dbReference type="EMBL" id="JAJEKE010000002">
    <property type="protein sequence ID" value="MCQ1528580.1"/>
    <property type="molecule type" value="Genomic_DNA"/>
</dbReference>
<feature type="transmembrane region" description="Helical" evidence="10">
    <location>
        <begin position="310"/>
        <end position="328"/>
    </location>
</feature>
<evidence type="ECO:0000256" key="6">
    <source>
        <dbReference type="ARBA" id="ARBA00022958"/>
    </source>
</evidence>
<evidence type="ECO:0000256" key="3">
    <source>
        <dbReference type="ARBA" id="ARBA00022475"/>
    </source>
</evidence>
<proteinExistence type="predicted"/>
<feature type="transmembrane region" description="Helical" evidence="10">
    <location>
        <begin position="230"/>
        <end position="248"/>
    </location>
</feature>
<dbReference type="InterPro" id="IPR003445">
    <property type="entry name" value="Cat_transpt"/>
</dbReference>
<feature type="transmembrane region" description="Helical" evidence="10">
    <location>
        <begin position="382"/>
        <end position="402"/>
    </location>
</feature>
<keyword evidence="9 10" id="KW-0472">Membrane</keyword>
<evidence type="ECO:0000256" key="7">
    <source>
        <dbReference type="ARBA" id="ARBA00022989"/>
    </source>
</evidence>
<keyword evidence="7 10" id="KW-1133">Transmembrane helix</keyword>
<dbReference type="NCBIfam" id="TIGR00933">
    <property type="entry name" value="2a38"/>
    <property type="match status" value="1"/>
</dbReference>
<evidence type="ECO:0000256" key="4">
    <source>
        <dbReference type="ARBA" id="ARBA00022538"/>
    </source>
</evidence>
<dbReference type="PANTHER" id="PTHR32024">
    <property type="entry name" value="TRK SYSTEM POTASSIUM UPTAKE PROTEIN TRKG-RELATED"/>
    <property type="match status" value="1"/>
</dbReference>
<feature type="transmembrane region" description="Helical" evidence="10">
    <location>
        <begin position="6"/>
        <end position="29"/>
    </location>
</feature>
<keyword evidence="5 10" id="KW-0812">Transmembrane</keyword>
<keyword evidence="4" id="KW-0633">Potassium transport</keyword>
<dbReference type="Proteomes" id="UP001651880">
    <property type="component" value="Unassembled WGS sequence"/>
</dbReference>
<feature type="transmembrane region" description="Helical" evidence="10">
    <location>
        <begin position="156"/>
        <end position="175"/>
    </location>
</feature>
<evidence type="ECO:0000256" key="9">
    <source>
        <dbReference type="ARBA" id="ARBA00023136"/>
    </source>
</evidence>